<dbReference type="Proteomes" id="UP001501475">
    <property type="component" value="Unassembled WGS sequence"/>
</dbReference>
<proteinExistence type="predicted"/>
<keyword evidence="3" id="KW-0119">Carbohydrate metabolism</keyword>
<dbReference type="InterPro" id="IPR012334">
    <property type="entry name" value="Pectin_lyas_fold"/>
</dbReference>
<dbReference type="InterPro" id="IPR011050">
    <property type="entry name" value="Pectin_lyase_fold/virulence"/>
</dbReference>
<evidence type="ECO:0000313" key="6">
    <source>
        <dbReference type="EMBL" id="GAA1774498.1"/>
    </source>
</evidence>
<dbReference type="Gene3D" id="2.160.20.10">
    <property type="entry name" value="Single-stranded right-handed beta-helix, Pectin lyase-like"/>
    <property type="match status" value="1"/>
</dbReference>
<evidence type="ECO:0000313" key="7">
    <source>
        <dbReference type="Proteomes" id="UP001501475"/>
    </source>
</evidence>
<evidence type="ECO:0000256" key="1">
    <source>
        <dbReference type="ARBA" id="ARBA00022737"/>
    </source>
</evidence>
<dbReference type="Pfam" id="PF13229">
    <property type="entry name" value="Beta_helix"/>
    <property type="match status" value="1"/>
</dbReference>
<dbReference type="SUPFAM" id="SSF51126">
    <property type="entry name" value="Pectin lyase-like"/>
    <property type="match status" value="1"/>
</dbReference>
<evidence type="ECO:0000256" key="2">
    <source>
        <dbReference type="ARBA" id="ARBA00023295"/>
    </source>
</evidence>
<name>A0ABP4X9P4_9MICO</name>
<dbReference type="CDD" id="cd00063">
    <property type="entry name" value="FN3"/>
    <property type="match status" value="3"/>
</dbReference>
<feature type="domain" description="Fibronectin type-III" evidence="5">
    <location>
        <begin position="33"/>
        <end position="118"/>
    </location>
</feature>
<evidence type="ECO:0000256" key="4">
    <source>
        <dbReference type="SAM" id="SignalP"/>
    </source>
</evidence>
<dbReference type="InterPro" id="IPR050964">
    <property type="entry name" value="Striated_Muscle_Regulatory"/>
</dbReference>
<dbReference type="EMBL" id="BAAAPN010000102">
    <property type="protein sequence ID" value="GAA1774498.1"/>
    <property type="molecule type" value="Genomic_DNA"/>
</dbReference>
<dbReference type="Pfam" id="PF00041">
    <property type="entry name" value="fn3"/>
    <property type="match status" value="3"/>
</dbReference>
<dbReference type="Gene3D" id="2.60.40.10">
    <property type="entry name" value="Immunoglobulins"/>
    <property type="match status" value="3"/>
</dbReference>
<protein>
    <recommendedName>
        <fullName evidence="5">Fibronectin type-III domain-containing protein</fullName>
    </recommendedName>
</protein>
<keyword evidence="3" id="KW-0624">Polysaccharide degradation</keyword>
<keyword evidence="4" id="KW-0732">Signal</keyword>
<organism evidence="6 7">
    <name type="scientific">Nostocoides vanveenii</name>
    <dbReference type="NCBI Taxonomy" id="330835"/>
    <lineage>
        <taxon>Bacteria</taxon>
        <taxon>Bacillati</taxon>
        <taxon>Actinomycetota</taxon>
        <taxon>Actinomycetes</taxon>
        <taxon>Micrococcales</taxon>
        <taxon>Intrasporangiaceae</taxon>
        <taxon>Nostocoides</taxon>
    </lineage>
</organism>
<feature type="chain" id="PRO_5047478892" description="Fibronectin type-III domain-containing protein" evidence="4">
    <location>
        <begin position="17"/>
        <end position="712"/>
    </location>
</feature>
<dbReference type="InterPro" id="IPR036116">
    <property type="entry name" value="FN3_sf"/>
</dbReference>
<dbReference type="InterPro" id="IPR011459">
    <property type="entry name" value="DUF1565"/>
</dbReference>
<dbReference type="InterPro" id="IPR039448">
    <property type="entry name" value="Beta_helix"/>
</dbReference>
<keyword evidence="1" id="KW-0677">Repeat</keyword>
<dbReference type="PANTHER" id="PTHR13817:SF73">
    <property type="entry name" value="FIBRONECTIN TYPE-III DOMAIN-CONTAINING PROTEIN"/>
    <property type="match status" value="1"/>
</dbReference>
<dbReference type="SMART" id="SM00060">
    <property type="entry name" value="FN3"/>
    <property type="match status" value="3"/>
</dbReference>
<feature type="domain" description="Fibronectin type-III" evidence="5">
    <location>
        <begin position="213"/>
        <end position="298"/>
    </location>
</feature>
<dbReference type="InterPro" id="IPR013783">
    <property type="entry name" value="Ig-like_fold"/>
</dbReference>
<evidence type="ECO:0000259" key="5">
    <source>
        <dbReference type="PROSITE" id="PS50853"/>
    </source>
</evidence>
<dbReference type="InterPro" id="IPR003961">
    <property type="entry name" value="FN3_dom"/>
</dbReference>
<dbReference type="PROSITE" id="PS50853">
    <property type="entry name" value="FN3"/>
    <property type="match status" value="3"/>
</dbReference>
<dbReference type="PANTHER" id="PTHR13817">
    <property type="entry name" value="TITIN"/>
    <property type="match status" value="1"/>
</dbReference>
<sequence>MLLAALLMMTGGPSSAAWSADDGLGATGLLDSPPTAPTNVGATPGVLGVTVSWTAATDDVAVHHYQVTLAGQTKQPTGTSTWIGGLTPSTTYTATVVAVDTAGNFSPAVPVTFTTLAASETQPPTAPTGLTASPTTTSVTLTWIASTDNVKVAGYVVTVGSFTRSVSGTSATVTGLTPKTAYLAKVIAKDAAGNTSPAAQVPFTTLTPADTTAPTAPAGLVATPGTDRVSLTWTASTDNVGVTAYVVTVGATSTTVTTPVATITGLTPKTAYTASVVAKDAAGNTSPAAQAPFTTLALPTGPSLYVSPAGLDTNPGTATAPLKTIQAAVDKATPGTAIRLYAGTYDSAKTIKIRTSGTLAAPITITPAGNGPVLVTHAVTPMACTNSRPAPDRTFSFQDGADNWAIEGLSIHNGIWIAGKRSNNAYNWLTNYVNAGNWSARRAAPGHGVQDAAAARTNLVPFLRTVTGYADLDPAENITIRNNLITGRGIYGALTSYGVITGNTIRDIPCGIGPGIWLMTFSNGWVISRNDVSDIAISAAAHFMQEGIRLGSAADYNEVTGNTVHDLPGDGRGINTDVDGSWNYIHHNTVTNVAIGYNDQMSGWGNRWEYNTVSGYRTYGFGFRLMDASLTMPSLASSTKASIVRCNRTMGAVGNAKALGVGGMMATTFSGNDMPRIWISKNAKVYWSGVGNSWNGSTALPPEYPSFVGTGC</sequence>
<keyword evidence="7" id="KW-1185">Reference proteome</keyword>
<feature type="domain" description="Fibronectin type-III" evidence="5">
    <location>
        <begin position="123"/>
        <end position="210"/>
    </location>
</feature>
<accession>A0ABP4X9P4</accession>
<keyword evidence="2" id="KW-0378">Hydrolase</keyword>
<keyword evidence="2" id="KW-0326">Glycosidase</keyword>
<evidence type="ECO:0000256" key="3">
    <source>
        <dbReference type="ARBA" id="ARBA00023326"/>
    </source>
</evidence>
<gene>
    <name evidence="6" type="ORF">GCM10009810_34310</name>
</gene>
<comment type="caution">
    <text evidence="6">The sequence shown here is derived from an EMBL/GenBank/DDBJ whole genome shotgun (WGS) entry which is preliminary data.</text>
</comment>
<dbReference type="SUPFAM" id="SSF49265">
    <property type="entry name" value="Fibronectin type III"/>
    <property type="match status" value="2"/>
</dbReference>
<feature type="signal peptide" evidence="4">
    <location>
        <begin position="1"/>
        <end position="16"/>
    </location>
</feature>
<dbReference type="Pfam" id="PF07602">
    <property type="entry name" value="DUF1565"/>
    <property type="match status" value="1"/>
</dbReference>
<reference evidence="7" key="1">
    <citation type="journal article" date="2019" name="Int. J. Syst. Evol. Microbiol.">
        <title>The Global Catalogue of Microorganisms (GCM) 10K type strain sequencing project: providing services to taxonomists for standard genome sequencing and annotation.</title>
        <authorList>
            <consortium name="The Broad Institute Genomics Platform"/>
            <consortium name="The Broad Institute Genome Sequencing Center for Infectious Disease"/>
            <person name="Wu L."/>
            <person name="Ma J."/>
        </authorList>
    </citation>
    <scope>NUCLEOTIDE SEQUENCE [LARGE SCALE GENOMIC DNA]</scope>
    <source>
        <strain evidence="7">JCM 15591</strain>
    </source>
</reference>